<dbReference type="SMART" id="SM01169">
    <property type="entry name" value="DUF1943"/>
    <property type="match status" value="1"/>
</dbReference>
<dbReference type="SUPFAM" id="SSF56968">
    <property type="entry name" value="Lipovitellin-phosvitin complex, beta-sheet shell regions"/>
    <property type="match status" value="2"/>
</dbReference>
<evidence type="ECO:0000313" key="10">
    <source>
        <dbReference type="Proteomes" id="UP000494165"/>
    </source>
</evidence>
<dbReference type="Pfam" id="PF00094">
    <property type="entry name" value="VWD"/>
    <property type="match status" value="1"/>
</dbReference>
<dbReference type="Gene3D" id="2.20.50.20">
    <property type="entry name" value="Lipovitellin. Chain A, domain 3"/>
    <property type="match status" value="1"/>
</dbReference>
<dbReference type="SMART" id="SM00216">
    <property type="entry name" value="VWD"/>
    <property type="match status" value="1"/>
</dbReference>
<keyword evidence="2" id="KW-0758">Storage protein</keyword>
<feature type="domain" description="VWFD" evidence="8">
    <location>
        <begin position="5587"/>
        <end position="5774"/>
    </location>
</feature>
<dbReference type="Pfam" id="PF01347">
    <property type="entry name" value="Vitellogenin_N"/>
    <property type="match status" value="1"/>
</dbReference>
<dbReference type="Gene3D" id="2.20.80.10">
    <property type="entry name" value="Lipovitellin-phosvitin complex, chain A, domain 4"/>
    <property type="match status" value="1"/>
</dbReference>
<dbReference type="EMBL" id="CADEPI010000019">
    <property type="protein sequence ID" value="CAB3365258.1"/>
    <property type="molecule type" value="Genomic_DNA"/>
</dbReference>
<feature type="domain" description="Vitellogenin" evidence="7">
    <location>
        <begin position="36"/>
        <end position="671"/>
    </location>
</feature>
<dbReference type="InterPro" id="IPR015817">
    <property type="entry name" value="Vitellinogen_open_b-sht_sub1"/>
</dbReference>
<feature type="signal peptide" evidence="6">
    <location>
        <begin position="1"/>
        <end position="16"/>
    </location>
</feature>
<dbReference type="Proteomes" id="UP000494165">
    <property type="component" value="Unassembled WGS sequence"/>
</dbReference>
<evidence type="ECO:0000259" key="7">
    <source>
        <dbReference type="PROSITE" id="PS51211"/>
    </source>
</evidence>
<dbReference type="Pfam" id="PF09172">
    <property type="entry name" value="Vit_open_b-sht"/>
    <property type="match status" value="1"/>
</dbReference>
<evidence type="ECO:0000256" key="6">
    <source>
        <dbReference type="SAM" id="SignalP"/>
    </source>
</evidence>
<dbReference type="PANTHER" id="PTHR23345">
    <property type="entry name" value="VITELLOGENIN-RELATED"/>
    <property type="match status" value="1"/>
</dbReference>
<evidence type="ECO:0000256" key="1">
    <source>
        <dbReference type="ARBA" id="ARBA00022729"/>
    </source>
</evidence>
<name>A0A8S1C321_9INSE</name>
<dbReference type="OrthoDB" id="6484170at2759"/>
<evidence type="ECO:0000256" key="3">
    <source>
        <dbReference type="ARBA" id="ARBA00023157"/>
    </source>
</evidence>
<keyword evidence="10" id="KW-1185">Reference proteome</keyword>
<keyword evidence="3" id="KW-1015">Disulfide bond</keyword>
<dbReference type="InterPro" id="IPR050733">
    <property type="entry name" value="Vitellogenin/Apolipophorin"/>
</dbReference>
<comment type="caution">
    <text evidence="9">The sequence shown here is derived from an EMBL/GenBank/DDBJ whole genome shotgun (WGS) entry which is preliminary data.</text>
</comment>
<reference evidence="9 10" key="1">
    <citation type="submission" date="2020-04" db="EMBL/GenBank/DDBJ databases">
        <authorList>
            <person name="Alioto T."/>
            <person name="Alioto T."/>
            <person name="Gomez Garrido J."/>
        </authorList>
    </citation>
    <scope>NUCLEOTIDE SEQUENCE [LARGE SCALE GENOMIC DNA]</scope>
</reference>
<dbReference type="InterPro" id="IPR015816">
    <property type="entry name" value="Vitellinogen_b-sht_N"/>
</dbReference>
<sequence length="6226" mass="702457">MITRILLLLFYGSAFATGDSSPAKCASYCLDNSLIFEKDATLEYSYSGSVETVLTSQETLDKERGEPLELNATVIIRTVSPCEISLELKDVRSSSENEGASFVDLLTGNPLRASFQDGRVEAVCAPSSENRWALNVKKAILSAFQMPLGVLDQDDLITVHETDVSGVCRTQYKTLSNEEKTVVSKTKDLTQCSGRRGKINLELPRVQNSAVHLLKGQQECEQTLAEGRLLSSKCRETQALVPFSDKDGGESVKTLVSQVINLESVTRDVSGVEPLQLNFSRSSLLFDHGEYDEKLSLEGKTKPEDALVEVKTILHELSSDGGESAVVTADTAKLFGTLVQAMAKLDADHLKQVVTDERLSDAKRGFIMDVLPSLDSHASIDLMSFLYMERTKQIPKIKSWMENNAASWFASLAYSRKVESASMKPLQKLLVYCLMGYAAESDVSSIVLGITGLTRKYCENSDDMDSCGSHAFEILSTLEQVLMPDSQASEKIRIVALKGLGNIGAFTNGRILRNKILNESLSIEERLVAIDSFRRVSCHTLDTWITSTFLNTFTDTSQDTEIRIAAYLMTIRCPTPAIVRAIKRSLYSETVNQVGSFVWTHLTNSQESTAKGRQVLRSILANEFLQNKFKTDARQFSRNYEGSHYFQSLGIGTNLDANLVFSTKSYLPRSAMMNLTVDVFGESINLFEVGGRAEGFEPMVERLFAKNGAFENEALEGFLKNARQDEQYESVRNKTMPIKRSTKPRASGFLRVNGQEVSYLELEDVVKNAYRFNFQPKELLRNLLSKKEVDLQQSAELLSLEREFPTLMGLPLRLKLAGTSSVTLKLSASFERKNAAFQVSAMVKPSASVLLTGTMSVGQDGFEQGVRIEASLFTKTSVDNRLSVTEDGKVSFKAHVPEEKQTLIDLRTERLTFNGHSVRRLGDSSDARDNSSFCSGEWVDGLLGLRFCSDLSFPNATLEGGVFPFNGNSRLLVTLEKSDPDFEAYEFHSSWTHMPGRKYDYSLVFDRVGSEQRNKRRAVILVFDRDAGLASAELDVPEKQAAISILWDNTDFSAGEFAISYDRVNYVEIVALIDHQKKTMFGTNEQFGKIEPEIKFKVKSFPYFHLKGAINYSGKSKLTADLNVSGLTEKPIILAIDYNTESNFGGINARINVDSQYITWDVKANAKVSPNSLGLRLNGVYNATVEKQHTFEIITKCNWNQQGALKRGFLNLKSNLSQWPQYSGQLQTDVMLSKGYYESNVKLSLTNEEWNITQRLQVSGPVDVWLKQTVQCPQRQINFLLEHRHKAGQISSEFLPRMFSTTTQLNVDEKHRANFHLDYKYIEGDGITFAAESELLWPRFTFSNGTGPHLQSRVRQVLPGEYDVFFITQWTDKRPPVKINAVYKDKGNQKKLNHFLNGTLAGVFGFTEFSALGVQAKFQAVSHTSNFEGRVTVGASEKCEFAVLYEHDKLEKKSVAAKMNVWRDEGVKKEYQLNGTFHKSEEELLLSFDVLMSRLISFEFRNGGESDFISLFWDKANDANKNITLLIEHPRTNEIAANLLFPGQNIFISGNLRYLTATSKSDSNVHLSGHAVSGRVAWSPGREISFAGSYKGNLNLGLEVLVEVSTKNLPVVGSHSRKLEGEFTPGKSERGGKLIIKHAWRINGQKPENLEAQILIEKDQENLNLEFSFLSSLWHPKSVTGRVNNNFKDWTAIKGNVSTHCGEEGVSFAWDWNLTNGASVAVQSNWEKISSTKFEIKYNVPSESHKGVLQNWILLQMKDNIWKMNVNVKKEKTFATGDYVFELRVETPMKDFENHLISAKLNRNNNDVDFTSIILTPLIGDYSLNLSNRHIVETNKLKAKLTVSNQGDSVTDLRLTATHIPISQGVEAEISLYMPDILEIKSEVTVVVREEGADAKVNYFSNDELLHDFKLGLQYENEGDWEKLGVDFSGYSYMVMPSRWKLVVKLEGTNLNHTGYLEVNKLILEHKFEFNENESSCAFDLKGVADQKEILNVGILYEDIQDGKYSLTVMGTQVFDVQCKVNLGYVNMMFMNKALQVLTRVSDENEMETNTRIIASGKLYATVKTSVYLRFKDDDDGGVESAIISLDVESEKNSVNVQVNLDAWRRLVANVKGKYEDHKAELELDVLSTNNTLSFKYWKEDVVIFDSDAYVYFEIPAAAVGVVIHEGPFKLRAEAEGTVDEDMVVYAVAQVDSDDSIYFPMSVKAQWQLPLDDPIKTGGRVIFTAPGNLNIKFSGHLDYADANKYLNATLLQTMGEGEHYEAHTYEVLASHKTFEKQYLFARYRYDEEKVEVEVMLTEMMLETKLITPIQNYKYVSLKAGVVERSETEKQILEFVRDDYIMNAELLFKKNKMIGSAKSNNGFELESSMTKIETEASTDVAIEVVLNKISRVEAGVYMQYGQGVMDVAANVTRNGETHRMQSVIMNTSDKKRFGIKTEYMKKRYEMEIYSTRANEGNYSQGFRLVTQGLASEFHYEKTEQSSAAIFRYQEQYLKCQLNGSTTAGSLHVTQKNGNVGSQMTLAFDFEGKIDTEFRVRLNEQLSESDEVDIPLFAKAIVRPGQEVHLSFYHGGSIYLFEGSLVKKEEEIKINGATITPYFEAIRLNASYSFESTRKCINTHLDIGSDFYELKSNISMDGSYSIELNMDAKSSVPDYEAIKIKGGFSNNEKFKGQLQMIFPTNTYKLAVEYSQEAACSLKLETDDNEYLLKYVRVDDNTNFVEYFRDQNQLLNSTFVFANESLLVTIMTPFERFNNLTFDIGYGANLPSKNLVVHKNNEVVFMAQMFPIDQEDIASGTGITATIYQGDQKFVYDAQFSIDNPVFIVLKQHEDGNVTRDILHFSLNVTDENSASGKAEIMLPISPNTKLLAKGQIQIENKNAEFKMSYKFDEEEENNFAIHYFTYTDNYNIYNIVTNLTTPFKGYESMSLRITSSWTETVVKFTSQLPSYENIALIAVHRLEGPQKELWVQYQNMKKSALFVKALFHNEPNNKRIELSTQTPFLNGQALASNNGTVMEIMVEHEGVTLCQIISKFEEITNGNIYEFSFKKPEKVFKLKSKLVKQLGVSFEFDSYLDNELLAKIDFIVDALGSFSSNITIKETQYEMTGTLNWLEKSINLVIKNQGNFQAKLQFVLLWKGFVKISSTEIQHDINVAWIFSESLTNFNISRGEVMKMDFSASEDSLEFKYERNGKEYSFTFGQTRPTGWPNILLKIVWDDESLIDFLHEFLTDAHLLIVRTRLTSPFLGNHKNMKFSLTLKTKSIIEIEAEFKWRPKDVTLFTAALQMDRLAALASVAFVSPFNSNFTFNAQFDFSGAEKTFAVVYVLGNVVSIEGSIQPTGDEQSISIKLRTPIVGYSTVDLVASHKVNGKSQRAEMHFTKETDKKSIEIFYDDRNLKADAIINPELRWFLSATYEKKEGIHNVEGFAKWSGTKEAFKFEGSYKPREKFSISLTSPQNEKYSFDYKMVWQKEKKAVDVFIQKADETMELSGSLSTQENLNVLIAFIKSSWFSYVKISAISDSKTNELGGALQIEESAYSLKASQVVGNTYDIKLYDGQEEKYNIQVTFEGEYRSGLKVALKSTTPGYKFTTDAAITANEEMLHVSSSISWRDGETVYFSLKNSVNTEIECVLNTENVKDSEVFLSFGSNFITAMMRNQSETYKGGLKFELGEFYSINGTYEISGKNYEVLTYYDPNEIKLHVAYAWPRDKRIETVIVLKPGDVSMTLKTPYIQYHNIQINGKYSEHMTYNDYQLASTADAKWNDFLVTVSGVIKSSQNNYGLDGRLVWDSTNEMRLKFGVIASKQVNFELKTPFRGLPYFSAQLEALKYRHLVSGISGVLRTPFEKLPVLNFTFNTVNEEIEMKFSFDTATYKNVSIHTILKSKNGKYLHMQIHAPFFSHVKHLIVNARTSKLIGKIGQETMISLHLDEKEYSIHNNYTLLKRRLDSYVFMKGPNIEPIVIRFGGQFEMESMDSFDLETYFNDILLGFQYKSDKDLLLRGRICLSTIIPIPNTDFTLNLVRSSHFEGRFDYSYGDFTGNALVKNKLQKDSLETVLYLNLPHILKYPLQVELTANYNQPRLQFNGFASFMAEHRLELVMVQTSFRTTLNAELDSAFFKGKNKFELTLSGGSLSVSINDEIKITGMKKTNQLMLTLSQVSSRQDHTLTYNWDLSQPPTFDVTLESPILASKKATFSATYLGAFKGVNIKLVSGSESMKLDYDVVNQTHSKGLRLVVGNSQTQLLNLAAYLDQTNNGHKLLAELNLFEIDYKAVFEYSLPVQSANPNLEVNFFLSLPYLFPFRLLDLNLKTGKDAEEYFINSNIAIDNDKVNLNGKMVSNQLSIDISSTFEEMRSLSLEGSFAEKGEQQSVNALLVVNGLEFLKTNISVIRLLNGVILQVESSSKIKHFEHIFLKLSIPSEQRFSLTAQFELRGTTHFEAHLSLSCKPGYTNMEMKVTGLTVNMYLTTNQGFFGYKTPSDEYSIRIYSKSSGHQLDSEVTVNSGKVQLFKTGLFGMYYNHTDFYILMSTNCIYETLPDTVLSFSATKSEIKFGTEFDYKIGDKRSYSVIINHFMESATNFDIGLTFESNDKETFVTKITHVLKEDLYIALAQVNKDIVKITKINQNNAILVTGTIICADFASDLSGKLLNEINSKGVDLKITWDGDLYQAGGSYNYSDGDFMQAKFNLNSPQTGQYIGQLEYSDTSNLHVLFDRDQSPILLVEFSSQKMRTMYMLLNTTSTKFMLSEYQSSNYSYELLTSVYYDEKTIQMQYDYDTFPESPDSYRMNATIVTPIRSVGVSSEQFISETYNLSQSYVSWETLDKRVGYKFDITKDDVKTNLKTSVEIPHRTIDLNTHYKLKKVAELSNLECGIQFNWNSKLRLIPVTFVTNVTLDHAQEVAYHYTVLTHPSFNSSFTIDGRMTKPNPYENFFNVEMGSVENGIMSPVLRINSNATRKALSSLYQIILEHPKTGIQQQWELNVSYDRGLAAKLSLQRGGENRGFSSVSFAYNSAAKKIEVGLTHNELTADAMGLLTVDKQNKRFGVHASASFDEFMPPIMFTTVVEKPETSSFILTSEINLAPQRAYLGEAKWMPNHISAQLGTHEYDETRTALQAAVTLNTTNTLSFAAKYKSSIWANLTQDLLGTFEHGKIVVKQISSGLCGTTKEEVFARYASIIKSGAVKNVYRTIVEHTNSEINSVRHDLASFRQQVLQIYRRDDFYAKTVTEYFIKAFSNSRQASSHALAKVKQAFLDFFTETMPNFFAVMYKNSFEPIVSACQKFSPTFAKSLRKISSIWNEIYSGGSSVLRTSVSYMQEGVKRISKHTSENMASVSNWAVETKEWVTRDYLEPGKRDLLAAANALETFLKELNAFFVSLPREIEIYLLSLEEVQEGMQIYKQYAAWLEEFRVATLVAEFKKEFDNLTERFLEDLKEYLGEHAMIVTKVIKAIKGSYDELMQMPSVVYLRMIYSKVKAKAEFIWEAWEIKMFLQELVIRTANEALAFVNKISSSSDDYRKGVLLEDEEYNLKYEPENGELSGSITLPVTWKSFDQLPTLPEDTNEKFHNLRFSLMDKAYEATNLENLQDAIWRALLPPFRSNALITVNGHVITFDGNHYKVKNVFCGSYLLAADYMDNTFAIVASYGSETEKKAGQLSSLTLYTHNGNKVTIEMTQVSTRTDVDGQSKIFVNGSTQVELPLVVDDFELTRQGPKVVALNERGVGLHCNIVNGICSLDLSGWYHGKVAGIMGSFDKEQRNDFATPDGRVLDSVVEFLEEWKVSGSTDCEEPKKVKTNNKDAGAAVCAQLFSKSSSVLQPCFARLDPEPFRIMCEQDATDGVASDKGPDCLAAEAYVEQCRFVGMDVSLPAHCSRCRLPGRSIAAGDVISFDSSPGSRAPPPPQIADFVFLLEQGSNQNCLQGPHLVDLPAKIDSVLRSTLGINSTKFALASFGARKPLTIHTIEGNIWSGRRGVQNVMSSLELPKSELAADNKDLRQALFAVASKLHYRPGASKNLILVPCTSCGRSEKTADIFSEASSGLVFTDIKMHVLQRDEMMFKRTITKKTRRGKVNPVMGLDRHGAYTGRRHKGTSLPLASKAIFRQLSLPKDLCTPLVMETNGTLFSASSLFERGASDEKRKWLDVWSRRVASSARPTACQACDCIPLPDGVSRLSCTSCLMPEIEIFLDDWERALDESMQEVLDEDYGSVEVELPDLRTSDIEALKNIRGTLYPGNTFSSDVV</sequence>
<evidence type="ECO:0000256" key="5">
    <source>
        <dbReference type="PROSITE-ProRule" id="PRU00557"/>
    </source>
</evidence>
<dbReference type="PROSITE" id="PS51211">
    <property type="entry name" value="VITELLOGENIN"/>
    <property type="match status" value="1"/>
</dbReference>
<evidence type="ECO:0000256" key="4">
    <source>
        <dbReference type="ARBA" id="ARBA00023180"/>
    </source>
</evidence>
<dbReference type="PROSITE" id="PS51233">
    <property type="entry name" value="VWFD"/>
    <property type="match status" value="1"/>
</dbReference>
<dbReference type="InterPro" id="IPR015819">
    <property type="entry name" value="Lipid_transp_b-sht_shell"/>
</dbReference>
<dbReference type="SUPFAM" id="SSF48431">
    <property type="entry name" value="Lipovitellin-phosvitin complex, superhelical domain"/>
    <property type="match status" value="1"/>
</dbReference>
<evidence type="ECO:0008006" key="11">
    <source>
        <dbReference type="Google" id="ProtNLM"/>
    </source>
</evidence>
<evidence type="ECO:0000259" key="8">
    <source>
        <dbReference type="PROSITE" id="PS51233"/>
    </source>
</evidence>
<protein>
    <recommendedName>
        <fullName evidence="11">Vitellogenin domain-containing protein</fullName>
    </recommendedName>
</protein>
<dbReference type="GO" id="GO:0045735">
    <property type="term" value="F:nutrient reservoir activity"/>
    <property type="evidence" value="ECO:0007669"/>
    <property type="project" value="UniProtKB-KW"/>
</dbReference>
<accession>A0A8S1C321</accession>
<evidence type="ECO:0000313" key="9">
    <source>
        <dbReference type="EMBL" id="CAB3365258.1"/>
    </source>
</evidence>
<keyword evidence="4" id="KW-0325">Glycoprotein</keyword>
<dbReference type="GO" id="GO:0005319">
    <property type="term" value="F:lipid transporter activity"/>
    <property type="evidence" value="ECO:0007669"/>
    <property type="project" value="InterPro"/>
</dbReference>
<dbReference type="PANTHER" id="PTHR23345:SF15">
    <property type="entry name" value="VITELLOGENIN 1-RELATED"/>
    <property type="match status" value="1"/>
</dbReference>
<dbReference type="InterPro" id="IPR001846">
    <property type="entry name" value="VWF_type-D"/>
</dbReference>
<dbReference type="InterPro" id="IPR001747">
    <property type="entry name" value="Vitellogenin_N"/>
</dbReference>
<dbReference type="InterPro" id="IPR015255">
    <property type="entry name" value="Vitellinogen_open_b-sht"/>
</dbReference>
<dbReference type="InterPro" id="IPR011030">
    <property type="entry name" value="Lipovitellin_superhlx_dom"/>
</dbReference>
<dbReference type="Gene3D" id="1.25.10.20">
    <property type="entry name" value="Vitellinogen, superhelical"/>
    <property type="match status" value="1"/>
</dbReference>
<proteinExistence type="predicted"/>
<evidence type="ECO:0000256" key="2">
    <source>
        <dbReference type="ARBA" id="ARBA00022761"/>
    </source>
</evidence>
<dbReference type="Gene3D" id="2.30.230.10">
    <property type="entry name" value="Lipovitellin, beta-sheet shell regions, chain A"/>
    <property type="match status" value="1"/>
</dbReference>
<comment type="caution">
    <text evidence="5">Lacks conserved residue(s) required for the propagation of feature annotation.</text>
</comment>
<feature type="chain" id="PRO_5035816788" description="Vitellogenin domain-containing protein" evidence="6">
    <location>
        <begin position="17"/>
        <end position="6226"/>
    </location>
</feature>
<organism evidence="9 10">
    <name type="scientific">Cloeon dipterum</name>
    <dbReference type="NCBI Taxonomy" id="197152"/>
    <lineage>
        <taxon>Eukaryota</taxon>
        <taxon>Metazoa</taxon>
        <taxon>Ecdysozoa</taxon>
        <taxon>Arthropoda</taxon>
        <taxon>Hexapoda</taxon>
        <taxon>Insecta</taxon>
        <taxon>Pterygota</taxon>
        <taxon>Palaeoptera</taxon>
        <taxon>Ephemeroptera</taxon>
        <taxon>Pisciforma</taxon>
        <taxon>Baetidae</taxon>
        <taxon>Cloeon</taxon>
    </lineage>
</organism>
<keyword evidence="1 6" id="KW-0732">Signal</keyword>
<gene>
    <name evidence="9" type="ORF">CLODIP_2_CD06737</name>
</gene>
<dbReference type="SMART" id="SM00638">
    <property type="entry name" value="LPD_N"/>
    <property type="match status" value="1"/>
</dbReference>